<evidence type="ECO:0000256" key="9">
    <source>
        <dbReference type="RuleBase" id="RU003357"/>
    </source>
</evidence>
<accession>A0A4Q7MN72</accession>
<dbReference type="Pfam" id="PF07715">
    <property type="entry name" value="Plug"/>
    <property type="match status" value="1"/>
</dbReference>
<dbReference type="InterPro" id="IPR023997">
    <property type="entry name" value="TonB-dep_OMP_SusC/RagA_CS"/>
</dbReference>
<evidence type="ECO:0000313" key="13">
    <source>
        <dbReference type="Proteomes" id="UP000293874"/>
    </source>
</evidence>
<dbReference type="PROSITE" id="PS52016">
    <property type="entry name" value="TONB_DEPENDENT_REC_3"/>
    <property type="match status" value="1"/>
</dbReference>
<dbReference type="Pfam" id="PF00593">
    <property type="entry name" value="TonB_dep_Rec_b-barrel"/>
    <property type="match status" value="1"/>
</dbReference>
<dbReference type="SUPFAM" id="SSF56935">
    <property type="entry name" value="Porins"/>
    <property type="match status" value="1"/>
</dbReference>
<organism evidence="12 13">
    <name type="scientific">Pseudobacter ginsenosidimutans</name>
    <dbReference type="NCBI Taxonomy" id="661488"/>
    <lineage>
        <taxon>Bacteria</taxon>
        <taxon>Pseudomonadati</taxon>
        <taxon>Bacteroidota</taxon>
        <taxon>Chitinophagia</taxon>
        <taxon>Chitinophagales</taxon>
        <taxon>Chitinophagaceae</taxon>
        <taxon>Pseudobacter</taxon>
    </lineage>
</organism>
<evidence type="ECO:0000256" key="4">
    <source>
        <dbReference type="ARBA" id="ARBA00022692"/>
    </source>
</evidence>
<keyword evidence="7 8" id="KW-0998">Cell outer membrane</keyword>
<evidence type="ECO:0000256" key="5">
    <source>
        <dbReference type="ARBA" id="ARBA00023077"/>
    </source>
</evidence>
<dbReference type="Gene3D" id="2.40.170.20">
    <property type="entry name" value="TonB-dependent receptor, beta-barrel domain"/>
    <property type="match status" value="1"/>
</dbReference>
<dbReference type="InterPro" id="IPR036942">
    <property type="entry name" value="Beta-barrel_TonB_sf"/>
</dbReference>
<evidence type="ECO:0000259" key="11">
    <source>
        <dbReference type="Pfam" id="PF07715"/>
    </source>
</evidence>
<evidence type="ECO:0000256" key="8">
    <source>
        <dbReference type="PROSITE-ProRule" id="PRU01360"/>
    </source>
</evidence>
<dbReference type="Proteomes" id="UP000293874">
    <property type="component" value="Unassembled WGS sequence"/>
</dbReference>
<name>A0A4Q7MN72_9BACT</name>
<protein>
    <submittedName>
        <fullName evidence="12">Iron complex outermembrane receptor protein</fullName>
    </submittedName>
</protein>
<dbReference type="SUPFAM" id="SSF49464">
    <property type="entry name" value="Carboxypeptidase regulatory domain-like"/>
    <property type="match status" value="1"/>
</dbReference>
<evidence type="ECO:0000256" key="1">
    <source>
        <dbReference type="ARBA" id="ARBA00004571"/>
    </source>
</evidence>
<dbReference type="InterPro" id="IPR008969">
    <property type="entry name" value="CarboxyPept-like_regulatory"/>
</dbReference>
<dbReference type="RefSeq" id="WP_130543497.1">
    <property type="nucleotide sequence ID" value="NZ_CP042431.1"/>
</dbReference>
<dbReference type="InterPro" id="IPR037066">
    <property type="entry name" value="Plug_dom_sf"/>
</dbReference>
<dbReference type="OrthoDB" id="9768177at2"/>
<dbReference type="InterPro" id="IPR023996">
    <property type="entry name" value="TonB-dep_OMP_SusC/RagA"/>
</dbReference>
<gene>
    <name evidence="12" type="ORF">EV199_4959</name>
</gene>
<dbReference type="Pfam" id="PF13715">
    <property type="entry name" value="CarbopepD_reg_2"/>
    <property type="match status" value="1"/>
</dbReference>
<evidence type="ECO:0000256" key="6">
    <source>
        <dbReference type="ARBA" id="ARBA00023136"/>
    </source>
</evidence>
<dbReference type="GO" id="GO:0009279">
    <property type="term" value="C:cell outer membrane"/>
    <property type="evidence" value="ECO:0007669"/>
    <property type="project" value="UniProtKB-SubCell"/>
</dbReference>
<dbReference type="InterPro" id="IPR000531">
    <property type="entry name" value="Beta-barrel_TonB"/>
</dbReference>
<evidence type="ECO:0000256" key="7">
    <source>
        <dbReference type="ARBA" id="ARBA00023237"/>
    </source>
</evidence>
<keyword evidence="3 8" id="KW-1134">Transmembrane beta strand</keyword>
<comment type="caution">
    <text evidence="12">The sequence shown here is derived from an EMBL/GenBank/DDBJ whole genome shotgun (WGS) entry which is preliminary data.</text>
</comment>
<comment type="similarity">
    <text evidence="8 9">Belongs to the TonB-dependent receptor family.</text>
</comment>
<keyword evidence="6 8" id="KW-0472">Membrane</keyword>
<evidence type="ECO:0000259" key="10">
    <source>
        <dbReference type="Pfam" id="PF00593"/>
    </source>
</evidence>
<keyword evidence="2 8" id="KW-0813">Transport</keyword>
<dbReference type="EMBL" id="SGXA01000003">
    <property type="protein sequence ID" value="RZS69133.1"/>
    <property type="molecule type" value="Genomic_DNA"/>
</dbReference>
<keyword evidence="12" id="KW-0675">Receptor</keyword>
<dbReference type="AlphaFoldDB" id="A0A4Q7MN72"/>
<keyword evidence="4 8" id="KW-0812">Transmembrane</keyword>
<keyword evidence="5 9" id="KW-0798">TonB box</keyword>
<evidence type="ECO:0000313" key="12">
    <source>
        <dbReference type="EMBL" id="RZS69133.1"/>
    </source>
</evidence>
<sequence length="986" mass="108906">MKGTPVMRKPGKGLLCSYLQYLLLLLAILSVSTGTSIAQEKTTADRTVNGTVRSSKGDTLSAVTILVKGLSISTTTDENGRFSFKVPSGATELVVSFAGMKELTVSIGSGKDLQIVLQEGGMLEEVVAIGYGTMRRKDLSGSIANISEKDFNKGVVTSPEQLLQGKVSGLVVTRPGGDPNQQPTMRLRGSTSLLGGNGPLVVIDGVPGASMNSVAPQDIASISVLKDASATAIYGARSANGVILITTKKGRPGKTTVSYNGYYATEKLANNLDMLTASEWRQYVKDNNITNAMDYGADTKWHEEVYQTGYSQNHNLNLTGGTKTSTYRASVNYLDQKGIVVTNGLRRVNASLAFDQSALDGKLRFLLNANTTMEDWNAVPTPNVFAYALNLNPTIPVYDENGQFKEVTGYEYWNPVAMLHQMRSDNKRNQFLGRMQVDYKFLDGFTASVNGAISRSSVMGGYFESKDSRSAEQINGLARRTASEYNTKLLETTLTYDKRIGDKHRVNAIGGYSYQEFVPENFMAQNRNFISDLFLYNNLGAGNNLTPSDVSSYKEANKLISFYARANYSFDGKYIVTGTIRRDGSTRFGKDNKWGYFPSGSVAWMINRENFMKNADFIDELKLRVSYGVTGNQDISNYRSLALYGAAGFYYQGGEFVTQYSPNQNPNPNLKWERTAQMDIGIDYSFLRGRIRGAIDYYDKQTSDLLYDYPVPTPPYQFNTMTANVGKVSNKGIEISIESEIVERKNFSWTAGLNFARNVNKLKSLSNDEFKLDVVYTGEWSLNGLQETPQILKPGYSIGTFYGAKYIGRDENGIFQFEDVSGDGKFVYADDRTVIGNAQPKFTLNLSNVFNYKAFSLSFLMRGVFGHDIANSTALYLNDMNRMPGNNVLKSALGIAKQPLVYSSYYIEDGSFARMEYLSLGYNVKLRPGSKVEALRLSLTANNLFIITNYTGIDPEVNADGLLPGIDARNYYPKTRAFALGVHVAF</sequence>
<comment type="subcellular location">
    <subcellularLocation>
        <location evidence="1 8">Cell outer membrane</location>
        <topology evidence="1 8">Multi-pass membrane protein</topology>
    </subcellularLocation>
</comment>
<dbReference type="Gene3D" id="2.60.40.1120">
    <property type="entry name" value="Carboxypeptidase-like, regulatory domain"/>
    <property type="match status" value="1"/>
</dbReference>
<dbReference type="NCBIfam" id="TIGR04057">
    <property type="entry name" value="SusC_RagA_signa"/>
    <property type="match status" value="1"/>
</dbReference>
<feature type="domain" description="TonB-dependent receptor-like beta-barrel" evidence="10">
    <location>
        <begin position="398"/>
        <end position="858"/>
    </location>
</feature>
<dbReference type="InterPro" id="IPR039426">
    <property type="entry name" value="TonB-dep_rcpt-like"/>
</dbReference>
<feature type="domain" description="TonB-dependent receptor plug" evidence="11">
    <location>
        <begin position="137"/>
        <end position="242"/>
    </location>
</feature>
<dbReference type="NCBIfam" id="TIGR04056">
    <property type="entry name" value="OMP_RagA_SusC"/>
    <property type="match status" value="1"/>
</dbReference>
<evidence type="ECO:0000256" key="2">
    <source>
        <dbReference type="ARBA" id="ARBA00022448"/>
    </source>
</evidence>
<dbReference type="InterPro" id="IPR012910">
    <property type="entry name" value="Plug_dom"/>
</dbReference>
<keyword evidence="13" id="KW-1185">Reference proteome</keyword>
<dbReference type="Gene3D" id="2.170.130.10">
    <property type="entry name" value="TonB-dependent receptor, plug domain"/>
    <property type="match status" value="1"/>
</dbReference>
<proteinExistence type="inferred from homology"/>
<evidence type="ECO:0000256" key="3">
    <source>
        <dbReference type="ARBA" id="ARBA00022452"/>
    </source>
</evidence>
<reference evidence="12 13" key="1">
    <citation type="submission" date="2019-02" db="EMBL/GenBank/DDBJ databases">
        <title>Genomic Encyclopedia of Type Strains, Phase IV (KMG-IV): sequencing the most valuable type-strain genomes for metagenomic binning, comparative biology and taxonomic classification.</title>
        <authorList>
            <person name="Goeker M."/>
        </authorList>
    </citation>
    <scope>NUCLEOTIDE SEQUENCE [LARGE SCALE GENOMIC DNA]</scope>
    <source>
        <strain evidence="12 13">DSM 18116</strain>
    </source>
</reference>